<dbReference type="PROSITE" id="PS52029">
    <property type="entry name" value="LD_TPASE"/>
    <property type="match status" value="1"/>
</dbReference>
<protein>
    <submittedName>
        <fullName evidence="11">Putative peptidoglycan binding protein</fullName>
    </submittedName>
</protein>
<feature type="active site" description="Nucleophile" evidence="9">
    <location>
        <position position="232"/>
    </location>
</feature>
<sequence length="334" mass="37151">MASMINIDYFASMGRFSVISLIIIIIGALIIAIALGTGQAWAALGTAPGCPYYSPELEMQRVLRAMEPVPAGRDVALLQQRLKELQYYRGPIDGEYKAATVEAVKKFQLSRGLDPDGVVEEFVWRELDEAQSVIGTQSKTPPPPGEVSIVVDTYRRKLTVMSDGEPYKQYPVATGKYETPTPIGKFKVLRKAMNWGTGFGTRWIGLTVPWGVYGIHGTNKPHAIGSYASHGCIRMNNHNVEEIYPWVKPGTMVTIIGNPFKYQPSQYRTMRRDERGSDVMEVQLRLQKLGFYTGPIDGIWGGGMEKAVLDFRQSRGLSKDNSVNAEVYHLLGLQ</sequence>
<dbReference type="InterPro" id="IPR036366">
    <property type="entry name" value="PGBDSf"/>
</dbReference>
<evidence type="ECO:0000259" key="10">
    <source>
        <dbReference type="PROSITE" id="PS52029"/>
    </source>
</evidence>
<evidence type="ECO:0000256" key="2">
    <source>
        <dbReference type="ARBA" id="ARBA00005992"/>
    </source>
</evidence>
<dbReference type="Gene3D" id="1.10.101.10">
    <property type="entry name" value="PGBD-like superfamily/PGBD"/>
    <property type="match status" value="2"/>
</dbReference>
<organism evidence="11 12">
    <name type="scientific">Desulfallas thermosapovorans DSM 6562</name>
    <dbReference type="NCBI Taxonomy" id="1121431"/>
    <lineage>
        <taxon>Bacteria</taxon>
        <taxon>Bacillati</taxon>
        <taxon>Bacillota</taxon>
        <taxon>Clostridia</taxon>
        <taxon>Eubacteriales</taxon>
        <taxon>Desulfallaceae</taxon>
        <taxon>Desulfallas</taxon>
    </lineage>
</organism>
<evidence type="ECO:0000256" key="3">
    <source>
        <dbReference type="ARBA" id="ARBA00022676"/>
    </source>
</evidence>
<dbReference type="SUPFAM" id="SSF141523">
    <property type="entry name" value="L,D-transpeptidase catalytic domain-like"/>
    <property type="match status" value="1"/>
</dbReference>
<evidence type="ECO:0000256" key="6">
    <source>
        <dbReference type="ARBA" id="ARBA00022960"/>
    </source>
</evidence>
<evidence type="ECO:0000256" key="7">
    <source>
        <dbReference type="ARBA" id="ARBA00022984"/>
    </source>
</evidence>
<dbReference type="GO" id="GO:0016757">
    <property type="term" value="F:glycosyltransferase activity"/>
    <property type="evidence" value="ECO:0007669"/>
    <property type="project" value="UniProtKB-KW"/>
</dbReference>
<accession>A0A5S4ZTG3</accession>
<comment type="caution">
    <text evidence="11">The sequence shown here is derived from an EMBL/GenBank/DDBJ whole genome shotgun (WGS) entry which is preliminary data.</text>
</comment>
<proteinExistence type="inferred from homology"/>
<dbReference type="RefSeq" id="WP_243131627.1">
    <property type="nucleotide sequence ID" value="NZ_VNHM01000005.1"/>
</dbReference>
<dbReference type="InterPro" id="IPR050979">
    <property type="entry name" value="LD-transpeptidase"/>
</dbReference>
<dbReference type="InterPro" id="IPR002477">
    <property type="entry name" value="Peptidoglycan-bd-like"/>
</dbReference>
<dbReference type="EMBL" id="VNHM01000005">
    <property type="protein sequence ID" value="TYO96143.1"/>
    <property type="molecule type" value="Genomic_DNA"/>
</dbReference>
<evidence type="ECO:0000313" key="12">
    <source>
        <dbReference type="Proteomes" id="UP000323166"/>
    </source>
</evidence>
<comment type="similarity">
    <text evidence="2">Belongs to the YkuD family.</text>
</comment>
<feature type="domain" description="L,D-TPase catalytic" evidence="10">
    <location>
        <begin position="147"/>
        <end position="256"/>
    </location>
</feature>
<dbReference type="GO" id="GO:0018104">
    <property type="term" value="P:peptidoglycan-protein cross-linking"/>
    <property type="evidence" value="ECO:0007669"/>
    <property type="project" value="TreeGrafter"/>
</dbReference>
<feature type="active site" description="Proton donor/acceptor" evidence="9">
    <location>
        <position position="216"/>
    </location>
</feature>
<keyword evidence="6 9" id="KW-0133">Cell shape</keyword>
<dbReference type="CDD" id="cd16913">
    <property type="entry name" value="YkuD_like"/>
    <property type="match status" value="1"/>
</dbReference>
<evidence type="ECO:0000313" key="11">
    <source>
        <dbReference type="EMBL" id="TYO96143.1"/>
    </source>
</evidence>
<keyword evidence="3" id="KW-0328">Glycosyltransferase</keyword>
<evidence type="ECO:0000256" key="9">
    <source>
        <dbReference type="PROSITE-ProRule" id="PRU01373"/>
    </source>
</evidence>
<keyword evidence="8 9" id="KW-0961">Cell wall biogenesis/degradation</keyword>
<evidence type="ECO:0000256" key="1">
    <source>
        <dbReference type="ARBA" id="ARBA00004752"/>
    </source>
</evidence>
<keyword evidence="5" id="KW-0378">Hydrolase</keyword>
<evidence type="ECO:0000256" key="5">
    <source>
        <dbReference type="ARBA" id="ARBA00022801"/>
    </source>
</evidence>
<keyword evidence="7 9" id="KW-0573">Peptidoglycan synthesis</keyword>
<comment type="pathway">
    <text evidence="1 9">Cell wall biogenesis; peptidoglycan biosynthesis.</text>
</comment>
<evidence type="ECO:0000256" key="8">
    <source>
        <dbReference type="ARBA" id="ARBA00023316"/>
    </source>
</evidence>
<dbReference type="Proteomes" id="UP000323166">
    <property type="component" value="Unassembled WGS sequence"/>
</dbReference>
<dbReference type="PANTHER" id="PTHR30582">
    <property type="entry name" value="L,D-TRANSPEPTIDASE"/>
    <property type="match status" value="1"/>
</dbReference>
<keyword evidence="12" id="KW-1185">Reference proteome</keyword>
<dbReference type="UniPathway" id="UPA00219"/>
<dbReference type="Pfam" id="PF01471">
    <property type="entry name" value="PG_binding_1"/>
    <property type="match status" value="2"/>
</dbReference>
<name>A0A5S4ZTG3_9FIRM</name>
<dbReference type="InterPro" id="IPR005490">
    <property type="entry name" value="LD_TPept_cat_dom"/>
</dbReference>
<evidence type="ECO:0000256" key="4">
    <source>
        <dbReference type="ARBA" id="ARBA00022679"/>
    </source>
</evidence>
<dbReference type="AlphaFoldDB" id="A0A5S4ZTG3"/>
<gene>
    <name evidence="11" type="ORF">LX24_01091</name>
</gene>
<reference evidence="11 12" key="1">
    <citation type="submission" date="2019-07" db="EMBL/GenBank/DDBJ databases">
        <title>Genomic Encyclopedia of Type Strains, Phase I: the one thousand microbial genomes (KMG-I) project.</title>
        <authorList>
            <person name="Kyrpides N."/>
        </authorList>
    </citation>
    <scope>NUCLEOTIDE SEQUENCE [LARGE SCALE GENOMIC DNA]</scope>
    <source>
        <strain evidence="11 12">DSM 6562</strain>
    </source>
</reference>
<dbReference type="GO" id="GO:0071555">
    <property type="term" value="P:cell wall organization"/>
    <property type="evidence" value="ECO:0007669"/>
    <property type="project" value="UniProtKB-UniRule"/>
</dbReference>
<dbReference type="Gene3D" id="2.40.440.10">
    <property type="entry name" value="L,D-transpeptidase catalytic domain-like"/>
    <property type="match status" value="1"/>
</dbReference>
<dbReference type="GO" id="GO:0071972">
    <property type="term" value="F:peptidoglycan L,D-transpeptidase activity"/>
    <property type="evidence" value="ECO:0007669"/>
    <property type="project" value="TreeGrafter"/>
</dbReference>
<dbReference type="InterPro" id="IPR038063">
    <property type="entry name" value="Transpep_catalytic_dom"/>
</dbReference>
<dbReference type="GO" id="GO:0005576">
    <property type="term" value="C:extracellular region"/>
    <property type="evidence" value="ECO:0007669"/>
    <property type="project" value="TreeGrafter"/>
</dbReference>
<dbReference type="PANTHER" id="PTHR30582:SF24">
    <property type="entry name" value="L,D-TRANSPEPTIDASE ERFK_SRFK-RELATED"/>
    <property type="match status" value="1"/>
</dbReference>
<keyword evidence="4" id="KW-0808">Transferase</keyword>
<dbReference type="SUPFAM" id="SSF47090">
    <property type="entry name" value="PGBD-like"/>
    <property type="match status" value="2"/>
</dbReference>
<dbReference type="InterPro" id="IPR036365">
    <property type="entry name" value="PGBD-like_sf"/>
</dbReference>
<dbReference type="Pfam" id="PF03734">
    <property type="entry name" value="YkuD"/>
    <property type="match status" value="1"/>
</dbReference>
<dbReference type="GO" id="GO:0008360">
    <property type="term" value="P:regulation of cell shape"/>
    <property type="evidence" value="ECO:0007669"/>
    <property type="project" value="UniProtKB-UniRule"/>
</dbReference>